<feature type="binding site" evidence="4">
    <location>
        <position position="248"/>
    </location>
    <ligand>
        <name>S-adenosyl-L-methionine</name>
        <dbReference type="ChEBI" id="CHEBI:59789"/>
    </ligand>
</feature>
<comment type="similarity">
    <text evidence="4">Belongs to the class I-like SAM-binding methyltransferase superfamily. RNA M5U methyltransferase family.</text>
</comment>
<dbReference type="InterPro" id="IPR012340">
    <property type="entry name" value="NA-bd_OB-fold"/>
</dbReference>
<dbReference type="PANTHER" id="PTHR11061:SF30">
    <property type="entry name" value="TRNA (URACIL(54)-C(5))-METHYLTRANSFERASE"/>
    <property type="match status" value="1"/>
</dbReference>
<dbReference type="InterPro" id="IPR029063">
    <property type="entry name" value="SAM-dependent_MTases_sf"/>
</dbReference>
<dbReference type="SUPFAM" id="SSF50249">
    <property type="entry name" value="Nucleic acid-binding proteins"/>
    <property type="match status" value="1"/>
</dbReference>
<dbReference type="InterPro" id="IPR002792">
    <property type="entry name" value="TRAM_dom"/>
</dbReference>
<dbReference type="Gene3D" id="3.40.50.150">
    <property type="entry name" value="Vaccinia Virus protein VP39"/>
    <property type="match status" value="1"/>
</dbReference>
<dbReference type="PROSITE" id="PS01231">
    <property type="entry name" value="TRMA_2"/>
    <property type="match status" value="1"/>
</dbReference>
<sequence>MAPAPASPPPVEGEVVEVAVHGIAGGGEGVGRAPDGRALFVAGALPGEEVRVAVTEVRRRHARGDLVEVLAAAPARRDPPCPHVADGCGGCDWQHVDEEAQRALRRTLVHDALVRIGRLTDPSVGAGPALPTAAARTTVRAAVVDGRAGFRRRRSHEVVQVGSCLVTHPAAEEVLVEGRFGDAAEVVVRVGARTGERLVVASPTAEGVAVPGDVRVVGADELDAGTEAGIHEVLAGRTWWASARSFLQASPEAADALVARVADAVAALAPDADRVVDLCAGIGLFAGTVAPRAAEVVAVEASRDAVADARRNLADAPVRVVRSTMARWRPEPTDVVVADPPRTGLGRDGVAPVLASGAPAVVLVSCDAGALGRDARLLVEGGYAFAGCEVLDPFPQTSHVEVVSRFHR</sequence>
<dbReference type="GO" id="GO:0070041">
    <property type="term" value="F:rRNA (uridine-C5-)-methyltransferase activity"/>
    <property type="evidence" value="ECO:0007669"/>
    <property type="project" value="TreeGrafter"/>
</dbReference>
<keyword evidence="3 4" id="KW-0949">S-adenosyl-L-methionine</keyword>
<keyword evidence="2 4" id="KW-0808">Transferase</keyword>
<proteinExistence type="inferred from homology"/>
<evidence type="ECO:0000313" key="7">
    <source>
        <dbReference type="Proteomes" id="UP001216390"/>
    </source>
</evidence>
<dbReference type="CDD" id="cd02440">
    <property type="entry name" value="AdoMet_MTases"/>
    <property type="match status" value="1"/>
</dbReference>
<dbReference type="Gene3D" id="2.40.50.1070">
    <property type="match status" value="1"/>
</dbReference>
<dbReference type="Gene3D" id="2.40.50.140">
    <property type="entry name" value="Nucleic acid-binding proteins"/>
    <property type="match status" value="1"/>
</dbReference>
<dbReference type="Proteomes" id="UP001216390">
    <property type="component" value="Chromosome"/>
</dbReference>
<feature type="binding site" evidence="4">
    <location>
        <position position="339"/>
    </location>
    <ligand>
        <name>S-adenosyl-L-methionine</name>
        <dbReference type="ChEBI" id="CHEBI:59789"/>
    </ligand>
</feature>
<dbReference type="RefSeq" id="WP_272738286.1">
    <property type="nucleotide sequence ID" value="NZ_CP116942.1"/>
</dbReference>
<evidence type="ECO:0000256" key="4">
    <source>
        <dbReference type="PROSITE-ProRule" id="PRU01024"/>
    </source>
</evidence>
<evidence type="ECO:0000256" key="3">
    <source>
        <dbReference type="ARBA" id="ARBA00022691"/>
    </source>
</evidence>
<dbReference type="InterPro" id="IPR030391">
    <property type="entry name" value="MeTrfase_TrmA_CS"/>
</dbReference>
<gene>
    <name evidence="6" type="ORF">PO878_08535</name>
</gene>
<protein>
    <submittedName>
        <fullName evidence="6">TRAM domain-containing protein</fullName>
    </submittedName>
</protein>
<name>A0AAF0BX81_9ACTN</name>
<dbReference type="PROSITE" id="PS50926">
    <property type="entry name" value="TRAM"/>
    <property type="match status" value="1"/>
</dbReference>
<feature type="binding site" evidence="4">
    <location>
        <position position="300"/>
    </location>
    <ligand>
        <name>S-adenosyl-L-methionine</name>
        <dbReference type="ChEBI" id="CHEBI:59789"/>
    </ligand>
</feature>
<evidence type="ECO:0000256" key="1">
    <source>
        <dbReference type="ARBA" id="ARBA00022603"/>
    </source>
</evidence>
<dbReference type="KEGG" id="ima:PO878_08535"/>
<dbReference type="Pfam" id="PF01938">
    <property type="entry name" value="TRAM"/>
    <property type="match status" value="1"/>
</dbReference>
<dbReference type="AlphaFoldDB" id="A0AAF0BX81"/>
<organism evidence="6 7">
    <name type="scientific">Iamia majanohamensis</name>
    <dbReference type="NCBI Taxonomy" id="467976"/>
    <lineage>
        <taxon>Bacteria</taxon>
        <taxon>Bacillati</taxon>
        <taxon>Actinomycetota</taxon>
        <taxon>Acidimicrobiia</taxon>
        <taxon>Acidimicrobiales</taxon>
        <taxon>Iamiaceae</taxon>
        <taxon>Iamia</taxon>
    </lineage>
</organism>
<evidence type="ECO:0000259" key="5">
    <source>
        <dbReference type="PROSITE" id="PS50926"/>
    </source>
</evidence>
<comment type="caution">
    <text evidence="4">Lacks conserved residue(s) required for the propagation of feature annotation.</text>
</comment>
<dbReference type="GO" id="GO:0070475">
    <property type="term" value="P:rRNA base methylation"/>
    <property type="evidence" value="ECO:0007669"/>
    <property type="project" value="TreeGrafter"/>
</dbReference>
<keyword evidence="1 4" id="KW-0489">Methyltransferase</keyword>
<evidence type="ECO:0000313" key="6">
    <source>
        <dbReference type="EMBL" id="WCO68770.1"/>
    </source>
</evidence>
<dbReference type="InterPro" id="IPR010280">
    <property type="entry name" value="U5_MeTrfase_fam"/>
</dbReference>
<dbReference type="PANTHER" id="PTHR11061">
    <property type="entry name" value="RNA M5U METHYLTRANSFERASE"/>
    <property type="match status" value="1"/>
</dbReference>
<dbReference type="PROSITE" id="PS51687">
    <property type="entry name" value="SAM_MT_RNA_M5U"/>
    <property type="match status" value="1"/>
</dbReference>
<dbReference type="EMBL" id="CP116942">
    <property type="protein sequence ID" value="WCO68770.1"/>
    <property type="molecule type" value="Genomic_DNA"/>
</dbReference>
<dbReference type="Pfam" id="PF05175">
    <property type="entry name" value="MTS"/>
    <property type="match status" value="1"/>
</dbReference>
<accession>A0AAF0BX81</accession>
<dbReference type="SUPFAM" id="SSF53335">
    <property type="entry name" value="S-adenosyl-L-methionine-dependent methyltransferases"/>
    <property type="match status" value="1"/>
</dbReference>
<feature type="domain" description="TRAM" evidence="5">
    <location>
        <begin position="9"/>
        <end position="68"/>
    </location>
</feature>
<feature type="active site" description="Nucleophile" evidence="4">
    <location>
        <position position="366"/>
    </location>
</feature>
<evidence type="ECO:0000256" key="2">
    <source>
        <dbReference type="ARBA" id="ARBA00022679"/>
    </source>
</evidence>
<keyword evidence="7" id="KW-1185">Reference proteome</keyword>
<dbReference type="InterPro" id="IPR007848">
    <property type="entry name" value="Small_mtfrase_dom"/>
</dbReference>
<reference evidence="6" key="1">
    <citation type="submission" date="2023-01" db="EMBL/GenBank/DDBJ databases">
        <title>The diversity of Class Acidimicrobiia in South China Sea sediment environments and the proposal of Iamia marina sp. nov., a novel species of the genus Iamia.</title>
        <authorList>
            <person name="He Y."/>
            <person name="Tian X."/>
        </authorList>
    </citation>
    <scope>NUCLEOTIDE SEQUENCE</scope>
    <source>
        <strain evidence="6">DSM 19957</strain>
    </source>
</reference>